<dbReference type="Gene3D" id="3.40.50.150">
    <property type="entry name" value="Vaccinia Virus protein VP39"/>
    <property type="match status" value="1"/>
</dbReference>
<keyword evidence="3" id="KW-0808">Transferase</keyword>
<proteinExistence type="predicted"/>
<dbReference type="InterPro" id="IPR013216">
    <property type="entry name" value="Methyltransf_11"/>
</dbReference>
<dbReference type="STRING" id="585531.HMPREF0063_12765"/>
<dbReference type="Pfam" id="PF08241">
    <property type="entry name" value="Methyltransf_11"/>
    <property type="match status" value="1"/>
</dbReference>
<dbReference type="EMBL" id="ACLF03000012">
    <property type="protein sequence ID" value="EFQ82057.1"/>
    <property type="molecule type" value="Genomic_DNA"/>
</dbReference>
<dbReference type="InterPro" id="IPR029063">
    <property type="entry name" value="SAM-dependent_MTases_sf"/>
</dbReference>
<dbReference type="eggNOG" id="COG4627">
    <property type="taxonomic scope" value="Bacteria"/>
</dbReference>
<evidence type="ECO:0000313" key="4">
    <source>
        <dbReference type="Proteomes" id="UP000003111"/>
    </source>
</evidence>
<comment type="caution">
    <text evidence="3">The sequence shown here is derived from an EMBL/GenBank/DDBJ whole genome shotgun (WGS) entry which is preliminary data.</text>
</comment>
<dbReference type="GO" id="GO:0032259">
    <property type="term" value="P:methylation"/>
    <property type="evidence" value="ECO:0007669"/>
    <property type="project" value="UniProtKB-KW"/>
</dbReference>
<feature type="compositionally biased region" description="Basic and acidic residues" evidence="1">
    <location>
        <begin position="180"/>
        <end position="191"/>
    </location>
</feature>
<gene>
    <name evidence="3" type="ORF">HMPREF0063_12765</name>
</gene>
<keyword evidence="3" id="KW-0489">Methyltransferase</keyword>
<keyword evidence="4" id="KW-1185">Reference proteome</keyword>
<dbReference type="GO" id="GO:0008757">
    <property type="term" value="F:S-adenosylmethionine-dependent methyltransferase activity"/>
    <property type="evidence" value="ECO:0007669"/>
    <property type="project" value="InterPro"/>
</dbReference>
<evidence type="ECO:0000313" key="3">
    <source>
        <dbReference type="EMBL" id="EFQ82057.1"/>
    </source>
</evidence>
<name>E2SFF6_9ACTN</name>
<dbReference type="SUPFAM" id="SSF53335">
    <property type="entry name" value="S-adenosyl-L-methionine-dependent methyltransferases"/>
    <property type="match status" value="1"/>
</dbReference>
<evidence type="ECO:0000259" key="2">
    <source>
        <dbReference type="Pfam" id="PF08241"/>
    </source>
</evidence>
<accession>E2SFF6</accession>
<dbReference type="HOGENOM" id="CLU_1296487_0_0_11"/>
<reference evidence="3" key="1">
    <citation type="submission" date="2010-08" db="EMBL/GenBank/DDBJ databases">
        <authorList>
            <person name="Muzny D."/>
            <person name="Qin X."/>
            <person name="Buhay C."/>
            <person name="Dugan-Rocha S."/>
            <person name="Ding Y."/>
            <person name="Chen G."/>
            <person name="Hawes A."/>
            <person name="Holder M."/>
            <person name="Jhangiani S."/>
            <person name="Johnson A."/>
            <person name="Khan Z."/>
            <person name="Li Z."/>
            <person name="Liu W."/>
            <person name="Liu X."/>
            <person name="Perez L."/>
            <person name="Shen H."/>
            <person name="Wang Q."/>
            <person name="Watt J."/>
            <person name="Xi L."/>
            <person name="Xin Y."/>
            <person name="Zhou J."/>
            <person name="Deng J."/>
            <person name="Jiang H."/>
            <person name="Liu Y."/>
            <person name="Qu J."/>
            <person name="Song X.-Z."/>
            <person name="Zhang L."/>
            <person name="Villasana D."/>
            <person name="Johnson A."/>
            <person name="Liu J."/>
            <person name="Liyanage D."/>
            <person name="Lorensuhewa L."/>
            <person name="Robinson T."/>
            <person name="Song A."/>
            <person name="Song B.-B."/>
            <person name="Dinh H."/>
            <person name="Thornton R."/>
            <person name="Coyle M."/>
            <person name="Francisco L."/>
            <person name="Jackson L."/>
            <person name="Javaid M."/>
            <person name="Korchina V."/>
            <person name="Kovar C."/>
            <person name="Mata R."/>
            <person name="Mathew T."/>
            <person name="Ngo R."/>
            <person name="Nguyen L."/>
            <person name="Nguyen N."/>
            <person name="Okwuonu G."/>
            <person name="Ongeri F."/>
            <person name="Pham C."/>
            <person name="Simmons D."/>
            <person name="Wilczek-Boney K."/>
            <person name="Hale W."/>
            <person name="Jakkamsetti A."/>
            <person name="Pham P."/>
            <person name="Ruth R."/>
            <person name="San Lucas F."/>
            <person name="Warren J."/>
            <person name="Zhang J."/>
            <person name="Zhao Z."/>
            <person name="Zhou C."/>
            <person name="Zhu D."/>
            <person name="Lee S."/>
            <person name="Bess C."/>
            <person name="Blankenburg K."/>
            <person name="Forbes L."/>
            <person name="Fu Q."/>
            <person name="Gubbala S."/>
            <person name="Hirani K."/>
            <person name="Jayaseelan J.C."/>
            <person name="Lara F."/>
            <person name="Munidasa M."/>
            <person name="Palculict T."/>
            <person name="Patil S."/>
            <person name="Pu L.-L."/>
            <person name="Saada N."/>
            <person name="Tang L."/>
            <person name="Weissenberger G."/>
            <person name="Zhu Y."/>
            <person name="Hemphill L."/>
            <person name="Shang Y."/>
            <person name="Youmans B."/>
            <person name="Ayvaz T."/>
            <person name="Ross M."/>
            <person name="Santibanez J."/>
            <person name="Aqrawi P."/>
            <person name="Gross S."/>
            <person name="Joshi V."/>
            <person name="Fowler G."/>
            <person name="Nazareth L."/>
            <person name="Reid J."/>
            <person name="Worley K."/>
            <person name="Petrosino J."/>
            <person name="Highlander S."/>
            <person name="Gibbs R."/>
        </authorList>
    </citation>
    <scope>NUCLEOTIDE SEQUENCE [LARGE SCALE GENOMIC DNA]</scope>
    <source>
        <strain evidence="3">DSM 15272</strain>
    </source>
</reference>
<feature type="domain" description="Methyltransferase type 11" evidence="2">
    <location>
        <begin position="49"/>
        <end position="96"/>
    </location>
</feature>
<dbReference type="Proteomes" id="UP000003111">
    <property type="component" value="Unassembled WGS sequence"/>
</dbReference>
<organism evidence="3 4">
    <name type="scientific">Aeromicrobium marinum DSM 15272</name>
    <dbReference type="NCBI Taxonomy" id="585531"/>
    <lineage>
        <taxon>Bacteria</taxon>
        <taxon>Bacillati</taxon>
        <taxon>Actinomycetota</taxon>
        <taxon>Actinomycetes</taxon>
        <taxon>Propionibacteriales</taxon>
        <taxon>Nocardioidaceae</taxon>
        <taxon>Aeromicrobium</taxon>
    </lineage>
</organism>
<dbReference type="AlphaFoldDB" id="E2SFF6"/>
<sequence length="204" mass="22418">MSANTPLAKARTRRVLAKAPRPLKLEIGGLVQRPGWVVTNVNAVTRNYLDATVRWPLEDASVSHVYSDNVIEHLPLEATRAMLREAHRCLQPGGVIRLITPDVRAHVEMYLSGAPALDSAAAQHYRALGLHVEHPIDVLRVPIGEFGHHAGYMYDLETLTVELERAGFHSVVRTPTGSSEHPDFDGLDQRTSEGGAQLSVEATR</sequence>
<feature type="region of interest" description="Disordered" evidence="1">
    <location>
        <begin position="172"/>
        <end position="204"/>
    </location>
</feature>
<evidence type="ECO:0000256" key="1">
    <source>
        <dbReference type="SAM" id="MobiDB-lite"/>
    </source>
</evidence>
<protein>
    <submittedName>
        <fullName evidence="3">Methyltransferase domain protein</fullName>
    </submittedName>
</protein>